<proteinExistence type="predicted"/>
<name>A0ABY5TQ64_9GAMM</name>
<sequence>MAKKSNISLLPWITKEKALPEIRRIASQETESLIILNHARDRQQQRDVTDRQILNVLKNGQVTGQFEWDTQEERGWKCKLSRITAGDHVSVIAKLVERGGNKCLIITVWN</sequence>
<protein>
    <submittedName>
        <fullName evidence="1">DUF4258 domain-containing protein</fullName>
    </submittedName>
</protein>
<accession>A0ABY5TQ64</accession>
<dbReference type="Pfam" id="PF14076">
    <property type="entry name" value="DUF4258"/>
    <property type="match status" value="1"/>
</dbReference>
<evidence type="ECO:0000313" key="1">
    <source>
        <dbReference type="EMBL" id="UVW35978.1"/>
    </source>
</evidence>
<keyword evidence="2" id="KW-1185">Reference proteome</keyword>
<evidence type="ECO:0000313" key="2">
    <source>
        <dbReference type="Proteomes" id="UP001059934"/>
    </source>
</evidence>
<dbReference type="EMBL" id="CP103416">
    <property type="protein sequence ID" value="UVW35978.1"/>
    <property type="molecule type" value="Genomic_DNA"/>
</dbReference>
<dbReference type="InterPro" id="IPR025354">
    <property type="entry name" value="DUF4258"/>
</dbReference>
<dbReference type="Proteomes" id="UP001059934">
    <property type="component" value="Chromosome"/>
</dbReference>
<reference evidence="1" key="1">
    <citation type="submission" date="2022-08" db="EMBL/GenBank/DDBJ databases">
        <title>Catabolic pathway analysis in culturable SAR92 clade bacteria reveals their overlooked roles in DMSP degradation in coastal seas.</title>
        <authorList>
            <person name="He X."/>
            <person name="Zhang X."/>
            <person name="Zhang Y."/>
        </authorList>
    </citation>
    <scope>NUCLEOTIDE SEQUENCE</scope>
    <source>
        <strain evidence="1">H455</strain>
    </source>
</reference>
<organism evidence="1 2">
    <name type="scientific">SAR92 clade bacterium H455</name>
    <dbReference type="NCBI Taxonomy" id="2974818"/>
    <lineage>
        <taxon>Bacteria</taxon>
        <taxon>Pseudomonadati</taxon>
        <taxon>Pseudomonadota</taxon>
        <taxon>Gammaproteobacteria</taxon>
        <taxon>Cellvibrionales</taxon>
        <taxon>Porticoccaceae</taxon>
        <taxon>SAR92 clade</taxon>
    </lineage>
</organism>
<gene>
    <name evidence="1" type="ORF">NYF23_05055</name>
</gene>